<evidence type="ECO:0000256" key="4">
    <source>
        <dbReference type="ARBA" id="ARBA00022840"/>
    </source>
</evidence>
<sequence>MAEATATPTPSPLLFGRYRVREQVGETRLTVVYAATDERLSRQVLLHLLRKELAGQDRPRERFLNEISQSARRSHQALLEVFDSGESAGRPYMISEYVSGRPLRGLGVLTVEQALLYMRQIAGAIAVCQSQADASMPQGLYHPPISSSNILLVDEGRVKLVESWLLPSSEILADQAAYRPPELSEGQPATPASAVYSMGLLLYELLTGSRAASGSDAREIALAHLSLHLPPLAHARPSLYLPKAEELLARATARIPEQRYSNATEFAAALDGLWRDLGASTQRLVAPSAQPASPAAPVQRIATAPLRIPEAVAPIVKPRIQAIRSGITNLNLGASMRRAPSVDTAMVRQQSLVRSMMGWIVMLSLLLVVGIGSYIGVNALISQMNGIQRPNLPSVPGLPSPDTNQGPFSWLGQFVKRDEIYIVNLAEGLNMRTEPNVHDAANIVVVVPNGTPVTKLEGPVVQDNIPWLRVSTEVAGQRYEGWMSLNYLRLEP</sequence>
<dbReference type="PANTHER" id="PTHR43289">
    <property type="entry name" value="MITOGEN-ACTIVATED PROTEIN KINASE KINASE KINASE 20-RELATED"/>
    <property type="match status" value="1"/>
</dbReference>
<feature type="transmembrane region" description="Helical" evidence="5">
    <location>
        <begin position="356"/>
        <end position="381"/>
    </location>
</feature>
<organism evidence="7 8">
    <name type="scientific">Oscillochloris trichoides DG-6</name>
    <dbReference type="NCBI Taxonomy" id="765420"/>
    <lineage>
        <taxon>Bacteria</taxon>
        <taxon>Bacillati</taxon>
        <taxon>Chloroflexota</taxon>
        <taxon>Chloroflexia</taxon>
        <taxon>Chloroflexales</taxon>
        <taxon>Chloroflexineae</taxon>
        <taxon>Oscillochloridaceae</taxon>
        <taxon>Oscillochloris</taxon>
    </lineage>
</organism>
<keyword evidence="2" id="KW-0547">Nucleotide-binding</keyword>
<keyword evidence="4" id="KW-0067">ATP-binding</keyword>
<evidence type="ECO:0000256" key="1">
    <source>
        <dbReference type="ARBA" id="ARBA00022679"/>
    </source>
</evidence>
<reference evidence="7 8" key="1">
    <citation type="journal article" date="2011" name="J. Bacteriol.">
        <title>Draft genome sequence of the anoxygenic filamentous phototrophic bacterium Oscillochloris trichoides subsp. DG-6.</title>
        <authorList>
            <person name="Kuznetsov B.B."/>
            <person name="Ivanovsky R.N."/>
            <person name="Keppen O.I."/>
            <person name="Sukhacheva M.V."/>
            <person name="Bumazhkin B.K."/>
            <person name="Patutina E.O."/>
            <person name="Beletsky A.V."/>
            <person name="Mardanov A.V."/>
            <person name="Baslerov R.V."/>
            <person name="Panteleeva A.N."/>
            <person name="Kolganova T.V."/>
            <person name="Ravin N.V."/>
            <person name="Skryabin K.G."/>
        </authorList>
    </citation>
    <scope>NUCLEOTIDE SEQUENCE [LARGE SCALE GENOMIC DNA]</scope>
    <source>
        <strain evidence="7 8">DG-6</strain>
    </source>
</reference>
<proteinExistence type="predicted"/>
<dbReference type="Gene3D" id="3.30.200.20">
    <property type="entry name" value="Phosphorylase Kinase, domain 1"/>
    <property type="match status" value="1"/>
</dbReference>
<dbReference type="Gene3D" id="1.10.510.10">
    <property type="entry name" value="Transferase(Phosphotransferase) domain 1"/>
    <property type="match status" value="1"/>
</dbReference>
<dbReference type="OrthoDB" id="146511at2"/>
<protein>
    <submittedName>
        <fullName evidence="7">SH3 type 3 domain-containing protein</fullName>
    </submittedName>
</protein>
<dbReference type="PROSITE" id="PS50011">
    <property type="entry name" value="PROTEIN_KINASE_DOM"/>
    <property type="match status" value="1"/>
</dbReference>
<dbReference type="PANTHER" id="PTHR43289:SF34">
    <property type="entry name" value="SERINE_THREONINE-PROTEIN KINASE YBDM-RELATED"/>
    <property type="match status" value="1"/>
</dbReference>
<keyword evidence="5" id="KW-0812">Transmembrane</keyword>
<gene>
    <name evidence="7" type="ORF">OSCT_1670</name>
</gene>
<comment type="caution">
    <text evidence="7">The sequence shown here is derived from an EMBL/GenBank/DDBJ whole genome shotgun (WGS) entry which is preliminary data.</text>
</comment>
<feature type="domain" description="Protein kinase" evidence="6">
    <location>
        <begin position="18"/>
        <end position="273"/>
    </location>
</feature>
<dbReference type="GO" id="GO:0004674">
    <property type="term" value="F:protein serine/threonine kinase activity"/>
    <property type="evidence" value="ECO:0007669"/>
    <property type="project" value="TreeGrafter"/>
</dbReference>
<evidence type="ECO:0000256" key="5">
    <source>
        <dbReference type="SAM" id="Phobius"/>
    </source>
</evidence>
<evidence type="ECO:0000313" key="8">
    <source>
        <dbReference type="Proteomes" id="UP000054010"/>
    </source>
</evidence>
<evidence type="ECO:0000256" key="2">
    <source>
        <dbReference type="ARBA" id="ARBA00022741"/>
    </source>
</evidence>
<dbReference type="AlphaFoldDB" id="E1IEB9"/>
<keyword evidence="5" id="KW-0472">Membrane</keyword>
<evidence type="ECO:0000256" key="3">
    <source>
        <dbReference type="ARBA" id="ARBA00022777"/>
    </source>
</evidence>
<dbReference type="SMART" id="SM00220">
    <property type="entry name" value="S_TKc"/>
    <property type="match status" value="1"/>
</dbReference>
<keyword evidence="5" id="KW-1133">Transmembrane helix</keyword>
<dbReference type="Gene3D" id="2.30.30.40">
    <property type="entry name" value="SH3 Domains"/>
    <property type="match status" value="1"/>
</dbReference>
<keyword evidence="1" id="KW-0808">Transferase</keyword>
<dbReference type="InterPro" id="IPR000719">
    <property type="entry name" value="Prot_kinase_dom"/>
</dbReference>
<keyword evidence="8" id="KW-1185">Reference proteome</keyword>
<keyword evidence="3" id="KW-0418">Kinase</keyword>
<dbReference type="InterPro" id="IPR011009">
    <property type="entry name" value="Kinase-like_dom_sf"/>
</dbReference>
<dbReference type="STRING" id="765420.OSCT_1670"/>
<dbReference type="CDD" id="cd14014">
    <property type="entry name" value="STKc_PknB_like"/>
    <property type="match status" value="1"/>
</dbReference>
<dbReference type="EMBL" id="ADVR01000052">
    <property type="protein sequence ID" value="EFO80445.1"/>
    <property type="molecule type" value="Genomic_DNA"/>
</dbReference>
<accession>E1IEB9</accession>
<evidence type="ECO:0000259" key="6">
    <source>
        <dbReference type="PROSITE" id="PS50011"/>
    </source>
</evidence>
<evidence type="ECO:0000313" key="7">
    <source>
        <dbReference type="EMBL" id="EFO80445.1"/>
    </source>
</evidence>
<dbReference type="HOGENOM" id="CLU_569504_0_0_0"/>
<dbReference type="Pfam" id="PF00069">
    <property type="entry name" value="Pkinase"/>
    <property type="match status" value="1"/>
</dbReference>
<dbReference type="Proteomes" id="UP000054010">
    <property type="component" value="Unassembled WGS sequence"/>
</dbReference>
<name>E1IEB9_9CHLR</name>
<dbReference type="GO" id="GO:0005524">
    <property type="term" value="F:ATP binding"/>
    <property type="evidence" value="ECO:0007669"/>
    <property type="project" value="UniProtKB-KW"/>
</dbReference>
<dbReference type="SUPFAM" id="SSF56112">
    <property type="entry name" value="Protein kinase-like (PK-like)"/>
    <property type="match status" value="1"/>
</dbReference>
<dbReference type="eggNOG" id="COG0515">
    <property type="taxonomic scope" value="Bacteria"/>
</dbReference>